<evidence type="ECO:0000256" key="3">
    <source>
        <dbReference type="ARBA" id="ARBA00022723"/>
    </source>
</evidence>
<dbReference type="EMBL" id="KZ992486">
    <property type="protein sequence ID" value="RKP09820.1"/>
    <property type="molecule type" value="Genomic_DNA"/>
</dbReference>
<dbReference type="SUPFAM" id="SSF48264">
    <property type="entry name" value="Cytochrome P450"/>
    <property type="match status" value="1"/>
</dbReference>
<dbReference type="InterPro" id="IPR001128">
    <property type="entry name" value="Cyt_P450"/>
</dbReference>
<keyword evidence="5" id="KW-0472">Membrane</keyword>
<keyword evidence="5" id="KW-1133">Transmembrane helix</keyword>
<accession>A0A4P9XWP3</accession>
<keyword evidence="3 4" id="KW-0479">Metal-binding</keyword>
<protein>
    <submittedName>
        <fullName evidence="6">Cytochrome P450</fullName>
    </submittedName>
</protein>
<dbReference type="OrthoDB" id="1844152at2759"/>
<organism evidence="6 7">
    <name type="scientific">Thamnocephalis sphaerospora</name>
    <dbReference type="NCBI Taxonomy" id="78915"/>
    <lineage>
        <taxon>Eukaryota</taxon>
        <taxon>Fungi</taxon>
        <taxon>Fungi incertae sedis</taxon>
        <taxon>Zoopagomycota</taxon>
        <taxon>Zoopagomycotina</taxon>
        <taxon>Zoopagomycetes</taxon>
        <taxon>Zoopagales</taxon>
        <taxon>Sigmoideomycetaceae</taxon>
        <taxon>Thamnocephalis</taxon>
    </lineage>
</organism>
<proteinExistence type="inferred from homology"/>
<dbReference type="InterPro" id="IPR002401">
    <property type="entry name" value="Cyt_P450_E_grp-I"/>
</dbReference>
<gene>
    <name evidence="6" type="ORF">THASP1DRAFT_22367</name>
</gene>
<dbReference type="STRING" id="78915.A0A4P9XWP3"/>
<evidence type="ECO:0000256" key="1">
    <source>
        <dbReference type="ARBA" id="ARBA00001971"/>
    </source>
</evidence>
<sequence length="493" mass="55613">MSYHVLNMLSEPVWLGVSFAHAAAIASIAYIVYRLYTQGKPVRNEPPMVPYTWPFIGHMFEFYGDTEAFLARCHEKYGPTFNIYVLGQVNTVLGSDLITEAMRMPSTMLSSHEANQKLFNYDFFFDIPEEFFASITSSIRGPLTQNIPALLECIEEECDHAFTEMLGDGLINDISKPISCCVERIASAAFVANKDIHFHPDIVRIMPSTVEDIANTAIFGSLPIKRLRYWLLERMSSHAQNLQAVETLITPEIIRRHTRSKEDPSYTPPMDVLQLVTNILSKDGELPNIKALGQYAMFCMIFYGEVIDSILHLVYDIAGHEHIRARLHQEQQQAVAKHGDKITREALSDMTYLDACLRESLRLNSAPIAMFRIAMQDVTFSNGISIPAGRTCFSYTRAANRNPGVYQSADEYLPERAADRPNLRATTTGPSYLALGLGRKSCPGRFIVAAKAMSIAAWLLRRYDFSTVSGRRPLNRMGLVYHPISEPFVFTKR</sequence>
<reference evidence="7" key="1">
    <citation type="journal article" date="2018" name="Nat. Microbiol.">
        <title>Leveraging single-cell genomics to expand the fungal tree of life.</title>
        <authorList>
            <person name="Ahrendt S.R."/>
            <person name="Quandt C.A."/>
            <person name="Ciobanu D."/>
            <person name="Clum A."/>
            <person name="Salamov A."/>
            <person name="Andreopoulos B."/>
            <person name="Cheng J.F."/>
            <person name="Woyke T."/>
            <person name="Pelin A."/>
            <person name="Henrissat B."/>
            <person name="Reynolds N.K."/>
            <person name="Benny G.L."/>
            <person name="Smith M.E."/>
            <person name="James T.Y."/>
            <person name="Grigoriev I.V."/>
        </authorList>
    </citation>
    <scope>NUCLEOTIDE SEQUENCE [LARGE SCALE GENOMIC DNA]</scope>
    <source>
        <strain evidence="7">RSA 1356</strain>
    </source>
</reference>
<feature type="transmembrane region" description="Helical" evidence="5">
    <location>
        <begin position="12"/>
        <end position="33"/>
    </location>
</feature>
<evidence type="ECO:0000256" key="5">
    <source>
        <dbReference type="SAM" id="Phobius"/>
    </source>
</evidence>
<keyword evidence="4" id="KW-0408">Iron</keyword>
<evidence type="ECO:0000313" key="7">
    <source>
        <dbReference type="Proteomes" id="UP000271241"/>
    </source>
</evidence>
<dbReference type="GO" id="GO:0020037">
    <property type="term" value="F:heme binding"/>
    <property type="evidence" value="ECO:0007669"/>
    <property type="project" value="InterPro"/>
</dbReference>
<dbReference type="GO" id="GO:0004497">
    <property type="term" value="F:monooxygenase activity"/>
    <property type="evidence" value="ECO:0007669"/>
    <property type="project" value="InterPro"/>
</dbReference>
<evidence type="ECO:0000256" key="2">
    <source>
        <dbReference type="ARBA" id="ARBA00010617"/>
    </source>
</evidence>
<dbReference type="AlphaFoldDB" id="A0A4P9XWP3"/>
<comment type="similarity">
    <text evidence="2">Belongs to the cytochrome P450 family.</text>
</comment>
<dbReference type="Proteomes" id="UP000271241">
    <property type="component" value="Unassembled WGS sequence"/>
</dbReference>
<keyword evidence="7" id="KW-1185">Reference proteome</keyword>
<dbReference type="PANTHER" id="PTHR46206">
    <property type="entry name" value="CYTOCHROME P450"/>
    <property type="match status" value="1"/>
</dbReference>
<dbReference type="InterPro" id="IPR036396">
    <property type="entry name" value="Cyt_P450_sf"/>
</dbReference>
<name>A0A4P9XWP3_9FUNG</name>
<comment type="cofactor">
    <cofactor evidence="1 4">
        <name>heme</name>
        <dbReference type="ChEBI" id="CHEBI:30413"/>
    </cofactor>
</comment>
<dbReference type="PRINTS" id="PR00463">
    <property type="entry name" value="EP450I"/>
</dbReference>
<evidence type="ECO:0000256" key="4">
    <source>
        <dbReference type="PIRSR" id="PIRSR602401-1"/>
    </source>
</evidence>
<keyword evidence="5" id="KW-0812">Transmembrane</keyword>
<keyword evidence="4" id="KW-0349">Heme</keyword>
<evidence type="ECO:0000313" key="6">
    <source>
        <dbReference type="EMBL" id="RKP09820.1"/>
    </source>
</evidence>
<feature type="binding site" description="axial binding residue" evidence="4">
    <location>
        <position position="442"/>
    </location>
    <ligand>
        <name>heme</name>
        <dbReference type="ChEBI" id="CHEBI:30413"/>
    </ligand>
    <ligandPart>
        <name>Fe</name>
        <dbReference type="ChEBI" id="CHEBI:18248"/>
    </ligandPart>
</feature>
<dbReference type="Gene3D" id="1.10.630.10">
    <property type="entry name" value="Cytochrome P450"/>
    <property type="match status" value="1"/>
</dbReference>
<dbReference type="GO" id="GO:0005506">
    <property type="term" value="F:iron ion binding"/>
    <property type="evidence" value="ECO:0007669"/>
    <property type="project" value="InterPro"/>
</dbReference>
<dbReference type="GO" id="GO:0016705">
    <property type="term" value="F:oxidoreductase activity, acting on paired donors, with incorporation or reduction of molecular oxygen"/>
    <property type="evidence" value="ECO:0007669"/>
    <property type="project" value="InterPro"/>
</dbReference>
<dbReference type="Pfam" id="PF00067">
    <property type="entry name" value="p450"/>
    <property type="match status" value="1"/>
</dbReference>